<dbReference type="InterPro" id="IPR050471">
    <property type="entry name" value="AB_hydrolase"/>
</dbReference>
<dbReference type="InterPro" id="IPR000073">
    <property type="entry name" value="AB_hydrolase_1"/>
</dbReference>
<keyword evidence="3" id="KW-1185">Reference proteome</keyword>
<dbReference type="Gene3D" id="3.40.50.1820">
    <property type="entry name" value="alpha/beta hydrolase"/>
    <property type="match status" value="1"/>
</dbReference>
<dbReference type="SUPFAM" id="SSF53474">
    <property type="entry name" value="alpha/beta-Hydrolases"/>
    <property type="match status" value="1"/>
</dbReference>
<comment type="caution">
    <text evidence="2">The sequence shown here is derived from an EMBL/GenBank/DDBJ whole genome shotgun (WGS) entry which is preliminary data.</text>
</comment>
<feature type="domain" description="AB hydrolase-1" evidence="1">
    <location>
        <begin position="30"/>
        <end position="150"/>
    </location>
</feature>
<reference evidence="2" key="1">
    <citation type="submission" date="2021-12" db="EMBL/GenBank/DDBJ databases">
        <authorList>
            <person name="Li Y."/>
        </authorList>
    </citation>
    <scope>NUCLEOTIDE SEQUENCE</scope>
    <source>
        <strain evidence="2">DKSPLA3</strain>
    </source>
</reference>
<evidence type="ECO:0000259" key="1">
    <source>
        <dbReference type="Pfam" id="PF00561"/>
    </source>
</evidence>
<dbReference type="AlphaFoldDB" id="A0A9X1NTS2"/>
<protein>
    <submittedName>
        <fullName evidence="2">Alpha/beta hydrolase</fullName>
    </submittedName>
</protein>
<dbReference type="EMBL" id="JAJOZR010000009">
    <property type="protein sequence ID" value="MCD7110288.1"/>
    <property type="molecule type" value="Genomic_DNA"/>
</dbReference>
<dbReference type="Pfam" id="PF00561">
    <property type="entry name" value="Abhydrolase_1"/>
    <property type="match status" value="1"/>
</dbReference>
<keyword evidence="2" id="KW-0378">Hydrolase</keyword>
<dbReference type="GO" id="GO:0046503">
    <property type="term" value="P:glycerolipid catabolic process"/>
    <property type="evidence" value="ECO:0007669"/>
    <property type="project" value="TreeGrafter"/>
</dbReference>
<evidence type="ECO:0000313" key="2">
    <source>
        <dbReference type="EMBL" id="MCD7110288.1"/>
    </source>
</evidence>
<sequence>MDLSPPPFSSFRHEGLDIAFFDAGDPAGAPVLLIHGFASSASVNWVFPGWLKTLGEAGYRVIALDNRGHGASSKPTDPAFYRPEAMAGDAAALLTHLGLGSAHVMGYSMGARISAFLALAHPDRVRTLVLGGLGIGMVTGVGDWDPIADALLAPSLDDVTHERGRMFRMFADQTKSDRPALAACIATSRTLLSAAEMGRIDVPTLIGVGTKDDIAGSGQALADLMPQAVAIDILNRDHMLAVGDRVFKAAVLAFLAEHATGHAAGHAARNQEG</sequence>
<evidence type="ECO:0000313" key="3">
    <source>
        <dbReference type="Proteomes" id="UP001139089"/>
    </source>
</evidence>
<dbReference type="RefSeq" id="WP_231815526.1">
    <property type="nucleotide sequence ID" value="NZ_JAJOZR010000009.1"/>
</dbReference>
<gene>
    <name evidence="2" type="ORF">LRX75_14705</name>
</gene>
<dbReference type="PRINTS" id="PR00111">
    <property type="entry name" value="ABHYDROLASE"/>
</dbReference>
<dbReference type="GO" id="GO:0004806">
    <property type="term" value="F:triacylglycerol lipase activity"/>
    <property type="evidence" value="ECO:0007669"/>
    <property type="project" value="TreeGrafter"/>
</dbReference>
<name>A0A9X1NTS2_9HYPH</name>
<accession>A0A9X1NTS2</accession>
<proteinExistence type="predicted"/>
<dbReference type="PANTHER" id="PTHR43433:SF5">
    <property type="entry name" value="AB HYDROLASE-1 DOMAIN-CONTAINING PROTEIN"/>
    <property type="match status" value="1"/>
</dbReference>
<dbReference type="Proteomes" id="UP001139089">
    <property type="component" value="Unassembled WGS sequence"/>
</dbReference>
<organism evidence="2 3">
    <name type="scientific">Rhizobium quercicola</name>
    <dbReference type="NCBI Taxonomy" id="2901226"/>
    <lineage>
        <taxon>Bacteria</taxon>
        <taxon>Pseudomonadati</taxon>
        <taxon>Pseudomonadota</taxon>
        <taxon>Alphaproteobacteria</taxon>
        <taxon>Hyphomicrobiales</taxon>
        <taxon>Rhizobiaceae</taxon>
        <taxon>Rhizobium/Agrobacterium group</taxon>
        <taxon>Rhizobium</taxon>
    </lineage>
</organism>
<dbReference type="PANTHER" id="PTHR43433">
    <property type="entry name" value="HYDROLASE, ALPHA/BETA FOLD FAMILY PROTEIN"/>
    <property type="match status" value="1"/>
</dbReference>
<dbReference type="InterPro" id="IPR029058">
    <property type="entry name" value="AB_hydrolase_fold"/>
</dbReference>